<reference evidence="2 3" key="1">
    <citation type="submission" date="2018-07" db="EMBL/GenBank/DDBJ databases">
        <title>Campylobacter zealandensis sp. nov., isolated from birds and water in New Zealand.</title>
        <authorList>
            <person name="Wilkinson D.A."/>
            <person name="Biggs P.J."/>
            <person name="French N.P."/>
            <person name="Midwinter A.C."/>
        </authorList>
    </citation>
    <scope>NUCLEOTIDE SEQUENCE [LARGE SCALE GENOMIC DNA]</scope>
    <source>
        <strain evidence="2 3">B423b</strain>
    </source>
</reference>
<keyword evidence="3" id="KW-1185">Reference proteome</keyword>
<protein>
    <submittedName>
        <fullName evidence="2">DUF374 domain-containing protein</fullName>
    </submittedName>
</protein>
<dbReference type="EMBL" id="QPGR01000004">
    <property type="protein sequence ID" value="TBR81475.1"/>
    <property type="molecule type" value="Genomic_DNA"/>
</dbReference>
<name>A0A4Q9JV52_9BACT</name>
<gene>
    <name evidence="2" type="ORF">DU473_03085</name>
</gene>
<dbReference type="RefSeq" id="WP_131186507.1">
    <property type="nucleotide sequence ID" value="NZ_QPGR01000004.1"/>
</dbReference>
<evidence type="ECO:0000313" key="2">
    <source>
        <dbReference type="EMBL" id="TBR81475.1"/>
    </source>
</evidence>
<comment type="caution">
    <text evidence="2">The sequence shown here is derived from an EMBL/GenBank/DDBJ whole genome shotgun (WGS) entry which is preliminary data.</text>
</comment>
<proteinExistence type="predicted"/>
<feature type="domain" description="DUF374" evidence="1">
    <location>
        <begin position="59"/>
        <end position="125"/>
    </location>
</feature>
<dbReference type="AlphaFoldDB" id="A0A4Q9JV52"/>
<sequence>MGKLFKEFFLTRIIFLLQWFIFLTCSKEYKGKKVDEKPCVILFWHGRLALMPFAFRHFRFKNKRAYVMISLHKDGEKIARIISFYGLHSIRGSTFKGARTVLKSAFKVLDQNDDIVITPDGPRGPFHSISDGAILIAQKKNVKIRILNYETNRFWKFSSWDQMILPKPFSKIIYRLSDPLDISDLSKSQAKIFLKKEFEKIYNMDSFKVY</sequence>
<dbReference type="Pfam" id="PF04028">
    <property type="entry name" value="DUF374"/>
    <property type="match status" value="1"/>
</dbReference>
<dbReference type="Proteomes" id="UP000292583">
    <property type="component" value="Unassembled WGS sequence"/>
</dbReference>
<dbReference type="InterPro" id="IPR007172">
    <property type="entry name" value="DUF374"/>
</dbReference>
<accession>A0A4Q9JV52</accession>
<organism evidence="2 3">
    <name type="scientific">Campylobacter novaezeelandiae</name>
    <dbReference type="NCBI Taxonomy" id="2267891"/>
    <lineage>
        <taxon>Bacteria</taxon>
        <taxon>Pseudomonadati</taxon>
        <taxon>Campylobacterota</taxon>
        <taxon>Epsilonproteobacteria</taxon>
        <taxon>Campylobacterales</taxon>
        <taxon>Campylobacteraceae</taxon>
        <taxon>Campylobacter</taxon>
    </lineage>
</organism>
<dbReference type="CDD" id="cd07983">
    <property type="entry name" value="LPLAT_DUF374-like"/>
    <property type="match status" value="1"/>
</dbReference>
<evidence type="ECO:0000259" key="1">
    <source>
        <dbReference type="Pfam" id="PF04028"/>
    </source>
</evidence>
<dbReference type="OrthoDB" id="9810508at2"/>
<evidence type="ECO:0000313" key="3">
    <source>
        <dbReference type="Proteomes" id="UP000292583"/>
    </source>
</evidence>